<gene>
    <name evidence="2" type="ORF">SSFG_07774</name>
</gene>
<reference evidence="3" key="1">
    <citation type="submission" date="2008-12" db="EMBL/GenBank/DDBJ databases">
        <title>Annotation of Streptomyces ghanaensis ATCC 14672.</title>
        <authorList>
            <consortium name="The Broad Institute Genome Sequencing Platform"/>
            <consortium name="Broad Institute Microbial Sequencing Center"/>
            <person name="Fischbach M."/>
            <person name="Ward D."/>
            <person name="Young S."/>
            <person name="Kodira C.D."/>
            <person name="Zeng Q."/>
            <person name="Koehrsen M."/>
            <person name="Godfrey P."/>
            <person name="Alvarado L."/>
            <person name="Berlin A.M."/>
            <person name="Borenstein D."/>
            <person name="Chen Z."/>
            <person name="Engels R."/>
            <person name="Freedman E."/>
            <person name="Gellesch M."/>
            <person name="Goldberg J."/>
            <person name="Griggs A."/>
            <person name="Gujja S."/>
            <person name="Heiman D.I."/>
            <person name="Hepburn T.A."/>
            <person name="Howarth C."/>
            <person name="Jen D."/>
            <person name="Larson L."/>
            <person name="Lewis B."/>
            <person name="Mehta T."/>
            <person name="Park D."/>
            <person name="Pearson M."/>
            <person name="Roberts A."/>
            <person name="Saif S."/>
            <person name="Shea T.D."/>
            <person name="Shenoy N."/>
            <person name="Sisk P."/>
            <person name="Stolte C."/>
            <person name="Sykes S.N."/>
            <person name="Walk T."/>
            <person name="White J."/>
            <person name="Yandava C."/>
            <person name="Straight P."/>
            <person name="Clardy J."/>
            <person name="Hung D."/>
            <person name="Kolter R."/>
            <person name="Mekalanos J."/>
            <person name="Walker S."/>
            <person name="Walsh C.T."/>
            <person name="Wieland B.L.C."/>
            <person name="Ilzarbe M."/>
            <person name="Galagan J."/>
            <person name="Nusbaum C."/>
            <person name="Birren B."/>
        </authorList>
    </citation>
    <scope>NUCLEOTIDE SEQUENCE [LARGE SCALE GENOMIC DNA]</scope>
    <source>
        <strain evidence="3">ATCC 14672 / DSM 40746 / JCM 4963 / KCTC 9882 / NRRL B-12104 / FH 1290</strain>
    </source>
</reference>
<feature type="region of interest" description="Disordered" evidence="1">
    <location>
        <begin position="29"/>
        <end position="50"/>
    </location>
</feature>
<feature type="compositionally biased region" description="Basic and acidic residues" evidence="1">
    <location>
        <begin position="30"/>
        <end position="40"/>
    </location>
</feature>
<evidence type="ECO:0000313" key="2">
    <source>
        <dbReference type="EMBL" id="EFE72539.2"/>
    </source>
</evidence>
<dbReference type="EMBL" id="DS999642">
    <property type="protein sequence ID" value="EFE72539.2"/>
    <property type="molecule type" value="Genomic_DNA"/>
</dbReference>
<organism evidence="2 3">
    <name type="scientific">Streptomyces viridosporus (strain ATCC 14672 / DSM 40746 / JCM 4963 / KCTC 9882 / NRRL B-12104 / FH 1290)</name>
    <name type="common">Streptomyces ghanaensis</name>
    <dbReference type="NCBI Taxonomy" id="566461"/>
    <lineage>
        <taxon>Bacteria</taxon>
        <taxon>Bacillati</taxon>
        <taxon>Actinomycetota</taxon>
        <taxon>Actinomycetes</taxon>
        <taxon>Kitasatosporales</taxon>
        <taxon>Streptomycetaceae</taxon>
        <taxon>Streptomyces</taxon>
    </lineage>
</organism>
<name>D6AAK4_STRV1</name>
<dbReference type="eggNOG" id="ENOG503215S">
    <property type="taxonomic scope" value="Bacteria"/>
</dbReference>
<dbReference type="AlphaFoldDB" id="D6AAK4"/>
<dbReference type="Proteomes" id="UP000003824">
    <property type="component" value="Unassembled WGS sequence"/>
</dbReference>
<sequence>MITRFRVCVGDTGGGRTGALLGFVAGDTARGSHREAEGKGGDVAGQEPRIGPGRQVALVDGPLEPFSHAGAAVGAPGGEEVTDAAPGVAPLFGIDARGTPFTVHKALPCSTTAPRRAHGAGGVGHGTTGFQVWTTPPSCPTMALS</sequence>
<evidence type="ECO:0000313" key="3">
    <source>
        <dbReference type="Proteomes" id="UP000003824"/>
    </source>
</evidence>
<proteinExistence type="predicted"/>
<evidence type="ECO:0000256" key="1">
    <source>
        <dbReference type="SAM" id="MobiDB-lite"/>
    </source>
</evidence>
<accession>D6AAK4</accession>
<protein>
    <submittedName>
        <fullName evidence="2">Uncharacterized protein</fullName>
    </submittedName>
</protein>